<sequence>MITILVMVTFALTGTAIASDWHQFQRDEQNAGVTYSPAPTEYPELAWNAFTCTSDGNGIDVTPIIAGDKIYIFAANGSIRAFNRTNGDLIWKNETTGGTLQMSTPAYGDGKIFVAAESGDLFAFDAETGEELWNVHVTDKNFECPITYFGHRIYIGEGLSGGVTTKYYYCYSDTGTEIWRHATGSTAGFLWNGASVVGDYIVFATHEGELISVYKNNGTLADEVDLTSDLSFSKSDLGMVRASVAYHDGYVYTTSEHGQSIGYIFKVGFNDSSGTFLDDGWSTANGFSTSTPVIYDGRVYVGQGEHGCLGNLTCLDDSTGAVLWSYHVDAGVKSSPAVSVQRGNPYIYFTGAKNDGSLYCLSGDGTLAWKYDPPDDGYILQGASISDGNVYFGTGAGYLYCIAGMEAPPQLTAFFTAEPRSGTAPLNVIFTDESTGYGITDWEWDFGDGDNSTEQNPSHVYAEGTYSVSLTVTNATGRDTCNRSNYITVSSASAPVANFGASITSGYEPLIVLFEDFSLNSPDSWEWDFGDGGTSTRQNPKHAYLTPGTYNVSLTVVNGDGSDTKTVANYITCIEWVVPGWVTGDGWEQFHNDVRHTGFSSSTAPNTNSILWVSDDIGAVSSSSPVVTGGRLFVNCGDTVVSLDGSTGAYLSAHGEGSSAYGSWASPCYHDGNVWCGLNDYPDNAPYSSVNGGTMVADGHVYVGNWDGGQYFCFDVADGGELWNFTVEGADPGTIGGGCAQGTPAYSDGKVYLTSWLYGAAAGHVYCLDADTGVLVWHQNNIPDQCCGSPAIADGIVYVTTYNFYDDGEILALDANDGSILWRQTIERTDATPALAYGNVYVCGGCAGFSDLMTYCFNATTGDLVWNTTVSEDGIGGWTVSVAVADDKVFVGNSSRYTGCAGMYALDVATGNVIWSSPDGGSSPAIADGIVFTIANGRVYALGDPLKPDLVSISLVPEMLYSNQQSTITATIINDGAAGATAFNVSLEYEGMIIGSTTIDSLDAGEERTTEFSWTQASTGTFNLTLAVDPENAIDESNETNNNLTRSVLVKESIDWQQFHRDVGHAGFSHSDAPDTNHTAWISDDIGAQTGSSTVIAEGKVFVYCSDYLVCLNEQTGAVLWNISIECTPDVCCSWTTPAYHDGNVFFSANKTYCFDATDGSEVWSFTPPTGKGAVDGGCAIADGKVFTSDWDGGYYYCLDVADGSVIWNFTVDAKAQSTPAVSVADGLVFFGSYTGICEDGGVAYCVDMATGAEIWNITTDNSFCGSVAIGDGVIYLTEYNFYGDGLLYALDVATVNVIWSQPVQRTDSTPALAYGNVYISGGVEGMTDLVTYCFNASNGDLLWSTSASDEIGSWKCSVAVADGKVFSGKPYFSFPVMDFVGTYALDSETGDVIWSYPAGGSSPAVADGMVFTIGSGRVYAFRDLIGGDTNNDGTITTADAVIALRIAVGSVAPNDEADVNRDGSVTSLDALMIMQAAAGRIEI</sequence>
<reference evidence="1" key="1">
    <citation type="submission" date="2018-01" db="EMBL/GenBank/DDBJ databases">
        <authorList>
            <person name="Krukenberg V."/>
        </authorList>
    </citation>
    <scope>NUCLEOTIDE SEQUENCE</scope>
    <source>
        <strain evidence="1">E20ANME2</strain>
    </source>
</reference>
<evidence type="ECO:0000313" key="1">
    <source>
        <dbReference type="EMBL" id="PXF60428.1"/>
    </source>
</evidence>
<proteinExistence type="predicted"/>
<evidence type="ECO:0000313" key="2">
    <source>
        <dbReference type="Proteomes" id="UP000248329"/>
    </source>
</evidence>
<dbReference type="EMBL" id="PQXF01000017">
    <property type="protein sequence ID" value="PXF60428.1"/>
    <property type="molecule type" value="Genomic_DNA"/>
</dbReference>
<dbReference type="Proteomes" id="UP000248329">
    <property type="component" value="Unassembled WGS sequence"/>
</dbReference>
<accession>A0AC61L1V2</accession>
<protein>
    <submittedName>
        <fullName evidence="1">Uncharacterized protein</fullName>
    </submittedName>
</protein>
<comment type="caution">
    <text evidence="1">The sequence shown here is derived from an EMBL/GenBank/DDBJ whole genome shotgun (WGS) entry which is preliminary data.</text>
</comment>
<gene>
    <name evidence="1" type="ORF">C4B59_09505</name>
</gene>
<name>A0AC61L1V2_9EURY</name>
<organism evidence="1 2">
    <name type="scientific">Candidatus Methanogaster sp</name>
    <dbReference type="NCBI Taxonomy" id="3386292"/>
    <lineage>
        <taxon>Archaea</taxon>
        <taxon>Methanobacteriati</taxon>
        <taxon>Methanobacteriota</taxon>
        <taxon>Stenosarchaea group</taxon>
        <taxon>Methanomicrobia</taxon>
        <taxon>Methanosarcinales</taxon>
        <taxon>ANME-2 cluster</taxon>
        <taxon>Candidatus Methanogasteraceae</taxon>
        <taxon>Candidatus Methanogaster</taxon>
    </lineage>
</organism>